<dbReference type="Proteomes" id="UP000695022">
    <property type="component" value="Unplaced"/>
</dbReference>
<dbReference type="InterPro" id="IPR002220">
    <property type="entry name" value="DapA-like"/>
</dbReference>
<proteinExistence type="inferred from homology"/>
<evidence type="ECO:0000256" key="1">
    <source>
        <dbReference type="ARBA" id="ARBA00002577"/>
    </source>
</evidence>
<evidence type="ECO:0000256" key="7">
    <source>
        <dbReference type="ARBA" id="ARBA00023270"/>
    </source>
</evidence>
<gene>
    <name evidence="13" type="primary">LOC106809074</name>
</gene>
<evidence type="ECO:0000256" key="4">
    <source>
        <dbReference type="ARBA" id="ARBA00012215"/>
    </source>
</evidence>
<organism evidence="12 13">
    <name type="scientific">Priapulus caudatus</name>
    <name type="common">Priapulid worm</name>
    <dbReference type="NCBI Taxonomy" id="37621"/>
    <lineage>
        <taxon>Eukaryota</taxon>
        <taxon>Metazoa</taxon>
        <taxon>Ecdysozoa</taxon>
        <taxon>Scalidophora</taxon>
        <taxon>Priapulida</taxon>
        <taxon>Priapulimorpha</taxon>
        <taxon>Priapulimorphida</taxon>
        <taxon>Priapulidae</taxon>
        <taxon>Priapulus</taxon>
    </lineage>
</organism>
<accession>A0ABM1E5N8</accession>
<keyword evidence="6" id="KW-0456">Lyase</keyword>
<keyword evidence="12" id="KW-1185">Reference proteome</keyword>
<protein>
    <recommendedName>
        <fullName evidence="5">4-hydroxy-2-oxoglutarate aldolase, mitochondrial</fullName>
        <ecNumber evidence="4">4.1.3.16</ecNumber>
    </recommendedName>
    <alternativeName>
        <fullName evidence="9">Dihydrodipicolinate synthase-like</fullName>
    </alternativeName>
    <alternativeName>
        <fullName evidence="8">Probable 2-keto-4-hydroxyglutarate aldolase</fullName>
    </alternativeName>
</protein>
<dbReference type="PANTHER" id="PTHR12128:SF66">
    <property type="entry name" value="4-HYDROXY-2-OXOGLUTARATE ALDOLASE, MITOCHONDRIAL"/>
    <property type="match status" value="1"/>
</dbReference>
<comment type="catalytic activity">
    <reaction evidence="11">
        <text>(4S)-4-hydroxy-2-oxoglutarate = glyoxylate + pyruvate</text>
        <dbReference type="Rhea" id="RHEA:35639"/>
        <dbReference type="ChEBI" id="CHEBI:15361"/>
        <dbReference type="ChEBI" id="CHEBI:36655"/>
        <dbReference type="ChEBI" id="CHEBI:71685"/>
        <dbReference type="EC" id="4.1.3.16"/>
    </reaction>
</comment>
<dbReference type="InterPro" id="IPR013785">
    <property type="entry name" value="Aldolase_TIM"/>
</dbReference>
<evidence type="ECO:0000256" key="8">
    <source>
        <dbReference type="ARBA" id="ARBA00030874"/>
    </source>
</evidence>
<evidence type="ECO:0000256" key="11">
    <source>
        <dbReference type="ARBA" id="ARBA00033613"/>
    </source>
</evidence>
<comment type="catalytic activity">
    <reaction evidence="10">
        <text>(4R)-4-hydroxy-2-oxoglutarate = glyoxylate + pyruvate</text>
        <dbReference type="Rhea" id="RHEA:30687"/>
        <dbReference type="ChEBI" id="CHEBI:15361"/>
        <dbReference type="ChEBI" id="CHEBI:36655"/>
        <dbReference type="ChEBI" id="CHEBI:62213"/>
        <dbReference type="EC" id="4.1.3.16"/>
    </reaction>
</comment>
<evidence type="ECO:0000256" key="10">
    <source>
        <dbReference type="ARBA" id="ARBA00033610"/>
    </source>
</evidence>
<dbReference type="PRINTS" id="PR00146">
    <property type="entry name" value="DHPICSNTHASE"/>
</dbReference>
<dbReference type="SMART" id="SM01130">
    <property type="entry name" value="DHDPS"/>
    <property type="match status" value="1"/>
</dbReference>
<dbReference type="RefSeq" id="XP_014667509.1">
    <property type="nucleotide sequence ID" value="XM_014812023.1"/>
</dbReference>
<comment type="subunit">
    <text evidence="3">Homotetramer.</text>
</comment>
<dbReference type="CDD" id="cd00408">
    <property type="entry name" value="DHDPS-like"/>
    <property type="match status" value="1"/>
</dbReference>
<dbReference type="SUPFAM" id="SSF51569">
    <property type="entry name" value="Aldolase"/>
    <property type="match status" value="1"/>
</dbReference>
<evidence type="ECO:0000313" key="13">
    <source>
        <dbReference type="RefSeq" id="XP_014667509.1"/>
    </source>
</evidence>
<evidence type="ECO:0000256" key="3">
    <source>
        <dbReference type="ARBA" id="ARBA00011881"/>
    </source>
</evidence>
<reference evidence="13" key="1">
    <citation type="submission" date="2025-08" db="UniProtKB">
        <authorList>
            <consortium name="RefSeq"/>
        </authorList>
    </citation>
    <scope>IDENTIFICATION</scope>
</reference>
<comment type="similarity">
    <text evidence="2">Belongs to the DapA family.</text>
</comment>
<keyword evidence="7" id="KW-0704">Schiff base</keyword>
<evidence type="ECO:0000256" key="6">
    <source>
        <dbReference type="ARBA" id="ARBA00023239"/>
    </source>
</evidence>
<dbReference type="InterPro" id="IPR020625">
    <property type="entry name" value="Schiff_base-form_aldolases_AS"/>
</dbReference>
<comment type="function">
    <text evidence="1">Catalyzes the final step in the metabolic pathway of hydroxyproline.</text>
</comment>
<sequence>MNSVIRGVSIYRLLRRAFAPVATVRCHIQGRKCDTSAGVTLGGTISRRVSTDSDTEQLDLSGIFPPIVTPFKKNEDLHLVKLKENLQKWNKINFKGYVVLGSNGEAVHLTPEERVDVVKCVRDNSARGKLLLAGAGCESTRETIEMSKRVADAGADAVLVITPSFFKAKMNNVAIIDHFTKVADASPVPLILYNMPANTVVDMSVDAVIQLSEHPNIIGFKDSGGDLAKLGYIVLKTKDNGFQVLAGSAGFLLPSYVIGCVGGICAVANIVGQTVCDVHSLYHKGDMETALQLQQMLIGPNTAVTKTFGVSGLKAAMEWVGLYGGPARAPLQPLTAEERIALRRAFLASELIKDNL</sequence>
<dbReference type="EC" id="4.1.3.16" evidence="4"/>
<dbReference type="GeneID" id="106809074"/>
<dbReference type="Pfam" id="PF00701">
    <property type="entry name" value="DHDPS"/>
    <property type="match status" value="1"/>
</dbReference>
<evidence type="ECO:0000256" key="9">
    <source>
        <dbReference type="ARBA" id="ARBA00032879"/>
    </source>
</evidence>
<dbReference type="Gene3D" id="3.20.20.70">
    <property type="entry name" value="Aldolase class I"/>
    <property type="match status" value="1"/>
</dbReference>
<dbReference type="PANTHER" id="PTHR12128">
    <property type="entry name" value="DIHYDRODIPICOLINATE SYNTHASE"/>
    <property type="match status" value="1"/>
</dbReference>
<evidence type="ECO:0000313" key="12">
    <source>
        <dbReference type="Proteomes" id="UP000695022"/>
    </source>
</evidence>
<name>A0ABM1E5N8_PRICU</name>
<evidence type="ECO:0000256" key="5">
    <source>
        <dbReference type="ARBA" id="ARBA00018425"/>
    </source>
</evidence>
<dbReference type="PROSITE" id="PS00666">
    <property type="entry name" value="DHDPS_2"/>
    <property type="match status" value="1"/>
</dbReference>
<evidence type="ECO:0000256" key="2">
    <source>
        <dbReference type="ARBA" id="ARBA00007592"/>
    </source>
</evidence>